<dbReference type="AlphaFoldDB" id="A0A4Y2I528"/>
<reference evidence="1 2" key="1">
    <citation type="journal article" date="2019" name="Sci. Rep.">
        <title>Orb-weaving spider Araneus ventricosus genome elucidates the spidroin gene catalogue.</title>
        <authorList>
            <person name="Kono N."/>
            <person name="Nakamura H."/>
            <person name="Ohtoshi R."/>
            <person name="Moran D.A.P."/>
            <person name="Shinohara A."/>
            <person name="Yoshida Y."/>
            <person name="Fujiwara M."/>
            <person name="Mori M."/>
            <person name="Tomita M."/>
            <person name="Arakawa K."/>
        </authorList>
    </citation>
    <scope>NUCLEOTIDE SEQUENCE [LARGE SCALE GENOMIC DNA]</scope>
</reference>
<organism evidence="1 2">
    <name type="scientific">Araneus ventricosus</name>
    <name type="common">Orbweaver spider</name>
    <name type="synonym">Epeira ventricosa</name>
    <dbReference type="NCBI Taxonomy" id="182803"/>
    <lineage>
        <taxon>Eukaryota</taxon>
        <taxon>Metazoa</taxon>
        <taxon>Ecdysozoa</taxon>
        <taxon>Arthropoda</taxon>
        <taxon>Chelicerata</taxon>
        <taxon>Arachnida</taxon>
        <taxon>Araneae</taxon>
        <taxon>Araneomorphae</taxon>
        <taxon>Entelegynae</taxon>
        <taxon>Araneoidea</taxon>
        <taxon>Araneidae</taxon>
        <taxon>Araneus</taxon>
    </lineage>
</organism>
<proteinExistence type="predicted"/>
<gene>
    <name evidence="1" type="ORF">AVEN_259826_1</name>
</gene>
<comment type="caution">
    <text evidence="1">The sequence shown here is derived from an EMBL/GenBank/DDBJ whole genome shotgun (WGS) entry which is preliminary data.</text>
</comment>
<accession>A0A4Y2I528</accession>
<evidence type="ECO:0000313" key="1">
    <source>
        <dbReference type="EMBL" id="GBM72542.1"/>
    </source>
</evidence>
<dbReference type="EMBL" id="BGPR01002383">
    <property type="protein sequence ID" value="GBM72542.1"/>
    <property type="molecule type" value="Genomic_DNA"/>
</dbReference>
<dbReference type="Proteomes" id="UP000499080">
    <property type="component" value="Unassembled WGS sequence"/>
</dbReference>
<evidence type="ECO:0008006" key="3">
    <source>
        <dbReference type="Google" id="ProtNLM"/>
    </source>
</evidence>
<evidence type="ECO:0000313" key="2">
    <source>
        <dbReference type="Proteomes" id="UP000499080"/>
    </source>
</evidence>
<keyword evidence="2" id="KW-1185">Reference proteome</keyword>
<name>A0A4Y2I528_ARAVE</name>
<sequence>MRYSGVNEAEIASKVNELKTYEKRITNSESALKRMGSCPIKSCSKHHAPVEGPETVNKSQYENSILSPNPPVISPISFDFCLTNHAFQPVPPKKAAKNQPNNTASQIETSNKFSQLMEIDESVEVPKIHVPSINLKIVADYNLTLQEINRNFPKTLNKLDCGYIRITPDSFNDRGKITDYLDKNKKEYVLSEAPENRPLKIVIKGLPKDHNKEHISRELEENNFKVLRISQFRNFRLKTFHPIFQV</sequence>
<protein>
    <recommendedName>
        <fullName evidence="3">Pre-C2HC domain-containing protein</fullName>
    </recommendedName>
</protein>